<proteinExistence type="predicted"/>
<dbReference type="EMBL" id="CCYA01000265">
    <property type="protein sequence ID" value="CEH17919.1"/>
    <property type="molecule type" value="Genomic_DNA"/>
</dbReference>
<protein>
    <submittedName>
        <fullName evidence="1">Uncharacterized protein</fullName>
    </submittedName>
</protein>
<keyword evidence="2" id="KW-1185">Reference proteome</keyword>
<evidence type="ECO:0000313" key="1">
    <source>
        <dbReference type="EMBL" id="CEH17919.1"/>
    </source>
</evidence>
<dbReference type="Proteomes" id="UP000054845">
    <property type="component" value="Unassembled WGS sequence"/>
</dbReference>
<reference evidence="1 2" key="1">
    <citation type="submission" date="2014-09" db="EMBL/GenBank/DDBJ databases">
        <authorList>
            <person name="Magalhaes I.L.F."/>
            <person name="Oliveira U."/>
            <person name="Santos F.R."/>
            <person name="Vidigal T.H.D.A."/>
            <person name="Brescovit A.D."/>
            <person name="Santos A.J."/>
        </authorList>
    </citation>
    <scope>NUCLEOTIDE SEQUENCE [LARGE SCALE GENOMIC DNA]</scope>
</reference>
<organism evidence="1 2">
    <name type="scientific">Ceraceosorus bombacis</name>
    <dbReference type="NCBI Taxonomy" id="401625"/>
    <lineage>
        <taxon>Eukaryota</taxon>
        <taxon>Fungi</taxon>
        <taxon>Dikarya</taxon>
        <taxon>Basidiomycota</taxon>
        <taxon>Ustilaginomycotina</taxon>
        <taxon>Exobasidiomycetes</taxon>
        <taxon>Ceraceosorales</taxon>
        <taxon>Ceraceosoraceae</taxon>
        <taxon>Ceraceosorus</taxon>
    </lineage>
</organism>
<evidence type="ECO:0000313" key="2">
    <source>
        <dbReference type="Proteomes" id="UP000054845"/>
    </source>
</evidence>
<sequence length="86" mass="9952">MARIESPSANKHAEKRSRGRMKEFPCFFCPAFTFKLRSNSTTLAPIYPFQASPASRSSTAPPNKLFQRATWRKREELCEARKQDEK</sequence>
<accession>A0A0P1BPE9</accession>
<name>A0A0P1BPE9_9BASI</name>
<dbReference type="AlphaFoldDB" id="A0A0P1BPE9"/>